<sequence>MSASPRIVDYVEERREEYARRAFCNLLVEFLDVIIPGHSPANQMRTAVKDFVARVTNITVSGTGSRIIYALRVLDAMIYILRSPIIGSIHFEHSAMQRLSPLEEQLRWEVVDNVINRFRRYWDGRFGLKVDSSSLASQRPQILFEYISGLASRGFIPEEPYTRMLLVFMHNFENRIDLKNGVSLFRTFTCPTSFMKDTDILYEILGVLRNRCRDLFGMDTIDEVIFNVYKGLDEG</sequence>
<name>A0A0C2Y687_HEBCY</name>
<gene>
    <name evidence="1" type="ORF">M413DRAFT_31605</name>
</gene>
<evidence type="ECO:0000313" key="2">
    <source>
        <dbReference type="Proteomes" id="UP000053424"/>
    </source>
</evidence>
<accession>A0A0C2Y687</accession>
<protein>
    <submittedName>
        <fullName evidence="1">Uncharacterized protein</fullName>
    </submittedName>
</protein>
<evidence type="ECO:0000313" key="1">
    <source>
        <dbReference type="EMBL" id="KIM36562.1"/>
    </source>
</evidence>
<dbReference type="EMBL" id="KN831804">
    <property type="protein sequence ID" value="KIM36562.1"/>
    <property type="molecule type" value="Genomic_DNA"/>
</dbReference>
<proteinExistence type="predicted"/>
<reference evidence="1 2" key="1">
    <citation type="submission" date="2014-04" db="EMBL/GenBank/DDBJ databases">
        <authorList>
            <consortium name="DOE Joint Genome Institute"/>
            <person name="Kuo A."/>
            <person name="Gay G."/>
            <person name="Dore J."/>
            <person name="Kohler A."/>
            <person name="Nagy L.G."/>
            <person name="Floudas D."/>
            <person name="Copeland A."/>
            <person name="Barry K.W."/>
            <person name="Cichocki N."/>
            <person name="Veneault-Fourrey C."/>
            <person name="LaButti K."/>
            <person name="Lindquist E.A."/>
            <person name="Lipzen A."/>
            <person name="Lundell T."/>
            <person name="Morin E."/>
            <person name="Murat C."/>
            <person name="Sun H."/>
            <person name="Tunlid A."/>
            <person name="Henrissat B."/>
            <person name="Grigoriev I.V."/>
            <person name="Hibbett D.S."/>
            <person name="Martin F."/>
            <person name="Nordberg H.P."/>
            <person name="Cantor M.N."/>
            <person name="Hua S.X."/>
        </authorList>
    </citation>
    <scope>NUCLEOTIDE SEQUENCE [LARGE SCALE GENOMIC DNA]</scope>
    <source>
        <strain evidence="2">h7</strain>
    </source>
</reference>
<keyword evidence="2" id="KW-1185">Reference proteome</keyword>
<dbReference type="AlphaFoldDB" id="A0A0C2Y687"/>
<dbReference type="HOGENOM" id="CLU_1180342_0_0_1"/>
<reference evidence="2" key="2">
    <citation type="submission" date="2015-01" db="EMBL/GenBank/DDBJ databases">
        <title>Evolutionary Origins and Diversification of the Mycorrhizal Mutualists.</title>
        <authorList>
            <consortium name="DOE Joint Genome Institute"/>
            <consortium name="Mycorrhizal Genomics Consortium"/>
            <person name="Kohler A."/>
            <person name="Kuo A."/>
            <person name="Nagy L.G."/>
            <person name="Floudas D."/>
            <person name="Copeland A."/>
            <person name="Barry K.W."/>
            <person name="Cichocki N."/>
            <person name="Veneault-Fourrey C."/>
            <person name="LaButti K."/>
            <person name="Lindquist E.A."/>
            <person name="Lipzen A."/>
            <person name="Lundell T."/>
            <person name="Morin E."/>
            <person name="Murat C."/>
            <person name="Riley R."/>
            <person name="Ohm R."/>
            <person name="Sun H."/>
            <person name="Tunlid A."/>
            <person name="Henrissat B."/>
            <person name="Grigoriev I.V."/>
            <person name="Hibbett D.S."/>
            <person name="Martin F."/>
        </authorList>
    </citation>
    <scope>NUCLEOTIDE SEQUENCE [LARGE SCALE GENOMIC DNA]</scope>
    <source>
        <strain evidence="2">h7</strain>
    </source>
</reference>
<organism evidence="1 2">
    <name type="scientific">Hebeloma cylindrosporum</name>
    <dbReference type="NCBI Taxonomy" id="76867"/>
    <lineage>
        <taxon>Eukaryota</taxon>
        <taxon>Fungi</taxon>
        <taxon>Dikarya</taxon>
        <taxon>Basidiomycota</taxon>
        <taxon>Agaricomycotina</taxon>
        <taxon>Agaricomycetes</taxon>
        <taxon>Agaricomycetidae</taxon>
        <taxon>Agaricales</taxon>
        <taxon>Agaricineae</taxon>
        <taxon>Hymenogastraceae</taxon>
        <taxon>Hebeloma</taxon>
    </lineage>
</organism>
<dbReference type="Proteomes" id="UP000053424">
    <property type="component" value="Unassembled WGS sequence"/>
</dbReference>